<dbReference type="GeneID" id="85322903"/>
<sequence>MDPTICEVSNSHGYLRIAFCGFLGQLESTGTHGDRPRETPLYARVKGRLLVCVPPDPATLITSSTWATRGWTYQEGLLARRRLFFTDREMSYECRNLLCREAIRLPAQVERGLKEIHLDLFSWIYNRQAVTDPRTRFNSIFNVLAEYTSRRLTYQSDALNAMLGIFQIFADRERNPTYYICGVPVLSQDDKIDRDMSWQPLVGFINGLTLLSKRPAKRRPGFPSWSWTGWEGVVRHSMSGIHQISFSYGFAVDLSFVLADGTAVSWDEYYNHLLGGHSANEIRSDVYFKQNLGLEITADVVTARFREDFAPRPRHEFKGIVNSGNGVWEGEFFPDRKECASSPSTESGEGD</sequence>
<evidence type="ECO:0000313" key="1">
    <source>
        <dbReference type="EMBL" id="KAK0721928.1"/>
    </source>
</evidence>
<proteinExistence type="predicted"/>
<name>A0AA40ATY9_9PEZI</name>
<dbReference type="EMBL" id="JAUIRO010000003">
    <property type="protein sequence ID" value="KAK0721928.1"/>
    <property type="molecule type" value="Genomic_DNA"/>
</dbReference>
<accession>A0AA40ATY9</accession>
<comment type="caution">
    <text evidence="1">The sequence shown here is derived from an EMBL/GenBank/DDBJ whole genome shotgun (WGS) entry which is preliminary data.</text>
</comment>
<evidence type="ECO:0008006" key="3">
    <source>
        <dbReference type="Google" id="ProtNLM"/>
    </source>
</evidence>
<dbReference type="Proteomes" id="UP001172101">
    <property type="component" value="Unassembled WGS sequence"/>
</dbReference>
<dbReference type="RefSeq" id="XP_060297852.1">
    <property type="nucleotide sequence ID" value="XM_060439633.1"/>
</dbReference>
<keyword evidence="2" id="KW-1185">Reference proteome</keyword>
<evidence type="ECO:0000313" key="2">
    <source>
        <dbReference type="Proteomes" id="UP001172101"/>
    </source>
</evidence>
<organism evidence="1 2">
    <name type="scientific">Lasiosphaeria miniovina</name>
    <dbReference type="NCBI Taxonomy" id="1954250"/>
    <lineage>
        <taxon>Eukaryota</taxon>
        <taxon>Fungi</taxon>
        <taxon>Dikarya</taxon>
        <taxon>Ascomycota</taxon>
        <taxon>Pezizomycotina</taxon>
        <taxon>Sordariomycetes</taxon>
        <taxon>Sordariomycetidae</taxon>
        <taxon>Sordariales</taxon>
        <taxon>Lasiosphaeriaceae</taxon>
        <taxon>Lasiosphaeria</taxon>
    </lineage>
</organism>
<protein>
    <recommendedName>
        <fullName evidence="3">Heterokaryon incompatibility domain-containing protein</fullName>
    </recommendedName>
</protein>
<dbReference type="PANTHER" id="PTHR33112:SF1">
    <property type="entry name" value="HETEROKARYON INCOMPATIBILITY DOMAIN-CONTAINING PROTEIN"/>
    <property type="match status" value="1"/>
</dbReference>
<dbReference type="PANTHER" id="PTHR33112">
    <property type="entry name" value="DOMAIN PROTEIN, PUTATIVE-RELATED"/>
    <property type="match status" value="1"/>
</dbReference>
<reference evidence="1" key="1">
    <citation type="submission" date="2023-06" db="EMBL/GenBank/DDBJ databases">
        <title>Genome-scale phylogeny and comparative genomics of the fungal order Sordariales.</title>
        <authorList>
            <consortium name="Lawrence Berkeley National Laboratory"/>
            <person name="Hensen N."/>
            <person name="Bonometti L."/>
            <person name="Westerberg I."/>
            <person name="Brannstrom I.O."/>
            <person name="Guillou S."/>
            <person name="Cros-Aarteil S."/>
            <person name="Calhoun S."/>
            <person name="Haridas S."/>
            <person name="Kuo A."/>
            <person name="Mondo S."/>
            <person name="Pangilinan J."/>
            <person name="Riley R."/>
            <person name="LaButti K."/>
            <person name="Andreopoulos B."/>
            <person name="Lipzen A."/>
            <person name="Chen C."/>
            <person name="Yanf M."/>
            <person name="Daum C."/>
            <person name="Ng V."/>
            <person name="Clum A."/>
            <person name="Steindorff A."/>
            <person name="Ohm R."/>
            <person name="Martin F."/>
            <person name="Silar P."/>
            <person name="Natvig D."/>
            <person name="Lalanne C."/>
            <person name="Gautier V."/>
            <person name="Ament-velasquez S.L."/>
            <person name="Kruys A."/>
            <person name="Hutchinson M.I."/>
            <person name="Powell A.J."/>
            <person name="Barry K."/>
            <person name="Miller A.N."/>
            <person name="Grigoriev I.V."/>
            <person name="Debuchy R."/>
            <person name="Gladieux P."/>
            <person name="Thoren M.H."/>
            <person name="Johannesson H."/>
        </authorList>
    </citation>
    <scope>NUCLEOTIDE SEQUENCE</scope>
    <source>
        <strain evidence="1">SMH2392-1A</strain>
    </source>
</reference>
<dbReference type="AlphaFoldDB" id="A0AA40ATY9"/>
<gene>
    <name evidence="1" type="ORF">B0T26DRAFT_673691</name>
</gene>